<dbReference type="SUPFAM" id="SSF53850">
    <property type="entry name" value="Periplasmic binding protein-like II"/>
    <property type="match status" value="1"/>
</dbReference>
<comment type="similarity">
    <text evidence="1">Belongs to the LysR transcriptional regulatory family.</text>
</comment>
<keyword evidence="4" id="KW-0804">Transcription</keyword>
<comment type="caution">
    <text evidence="6">The sequence shown here is derived from an EMBL/GenBank/DDBJ whole genome shotgun (WGS) entry which is preliminary data.</text>
</comment>
<evidence type="ECO:0000256" key="3">
    <source>
        <dbReference type="ARBA" id="ARBA00023125"/>
    </source>
</evidence>
<dbReference type="Gene3D" id="1.10.10.10">
    <property type="entry name" value="Winged helix-like DNA-binding domain superfamily/Winged helix DNA-binding domain"/>
    <property type="match status" value="1"/>
</dbReference>
<evidence type="ECO:0000313" key="7">
    <source>
        <dbReference type="Proteomes" id="UP000790096"/>
    </source>
</evidence>
<dbReference type="PANTHER" id="PTHR30537">
    <property type="entry name" value="HTH-TYPE TRANSCRIPTIONAL REGULATOR"/>
    <property type="match status" value="1"/>
</dbReference>
<dbReference type="Pfam" id="PF03466">
    <property type="entry name" value="LysR_substrate"/>
    <property type="match status" value="1"/>
</dbReference>
<name>A0ABS5SXN4_9GAMM</name>
<dbReference type="InterPro" id="IPR036390">
    <property type="entry name" value="WH_DNA-bd_sf"/>
</dbReference>
<reference evidence="6 7" key="1">
    <citation type="submission" date="2020-04" db="EMBL/GenBank/DDBJ databases">
        <title>Genome sequencing of Rosenbergiella species.</title>
        <authorList>
            <person name="Alvarez-Perez S."/>
            <person name="Lievens B."/>
        </authorList>
    </citation>
    <scope>NUCLEOTIDE SEQUENCE [LARGE SCALE GENOMIC DNA]</scope>
    <source>
        <strain evidence="6 7">S61</strain>
    </source>
</reference>
<evidence type="ECO:0000313" key="6">
    <source>
        <dbReference type="EMBL" id="MBT0724248.1"/>
    </source>
</evidence>
<dbReference type="PANTHER" id="PTHR30537:SF5">
    <property type="entry name" value="HTH-TYPE TRANSCRIPTIONAL ACTIVATOR TTDR-RELATED"/>
    <property type="match status" value="1"/>
</dbReference>
<keyword evidence="3" id="KW-0238">DNA-binding</keyword>
<protein>
    <submittedName>
        <fullName evidence="6">LysR family transcriptional regulator</fullName>
    </submittedName>
</protein>
<evidence type="ECO:0000256" key="4">
    <source>
        <dbReference type="ARBA" id="ARBA00023163"/>
    </source>
</evidence>
<sequence length="257" mass="29116">MKLLENNLKTQLLNRTTRRISLTASGGEYYHHCKKVLELVDEGEERLRNDQLIPSGQLTISCPEILGKKRILPFSLNYMDRFPATHIHLSLTDRLVDIMREDIDIAIRIGEPPDSTDIIARPLTDYELVACASASYLEQFGTPEKPEDLFKHQCISLNGSILDQWQTTSFKENIKNSRLTSDSSEVIKQGAISGMGIIIQAKMFLEDAINTGLLVPILENYPLPARKLNALYLRKKYSSARVNFMLEALQEALPLKK</sequence>
<proteinExistence type="inferred from homology"/>
<feature type="domain" description="HTH lysR-type" evidence="5">
    <location>
        <begin position="1"/>
        <end position="23"/>
    </location>
</feature>
<keyword evidence="7" id="KW-1185">Reference proteome</keyword>
<keyword evidence="2" id="KW-0805">Transcription regulation</keyword>
<dbReference type="EMBL" id="JABBFR010000007">
    <property type="protein sequence ID" value="MBT0724248.1"/>
    <property type="molecule type" value="Genomic_DNA"/>
</dbReference>
<evidence type="ECO:0000259" key="5">
    <source>
        <dbReference type="PROSITE" id="PS50931"/>
    </source>
</evidence>
<dbReference type="InterPro" id="IPR005119">
    <property type="entry name" value="LysR_subst-bd"/>
</dbReference>
<accession>A0ABS5SXN4</accession>
<evidence type="ECO:0000256" key="1">
    <source>
        <dbReference type="ARBA" id="ARBA00009437"/>
    </source>
</evidence>
<dbReference type="CDD" id="cd08422">
    <property type="entry name" value="PBP2_CrgA_like"/>
    <property type="match status" value="1"/>
</dbReference>
<evidence type="ECO:0000256" key="2">
    <source>
        <dbReference type="ARBA" id="ARBA00023015"/>
    </source>
</evidence>
<dbReference type="Gene3D" id="3.40.190.290">
    <property type="match status" value="1"/>
</dbReference>
<organism evidence="6 7">
    <name type="scientific">Rosenbergiella gaditana</name>
    <dbReference type="NCBI Taxonomy" id="2726987"/>
    <lineage>
        <taxon>Bacteria</taxon>
        <taxon>Pseudomonadati</taxon>
        <taxon>Pseudomonadota</taxon>
        <taxon>Gammaproteobacteria</taxon>
        <taxon>Enterobacterales</taxon>
        <taxon>Erwiniaceae</taxon>
        <taxon>Rosenbergiella</taxon>
    </lineage>
</organism>
<dbReference type="InterPro" id="IPR036388">
    <property type="entry name" value="WH-like_DNA-bd_sf"/>
</dbReference>
<dbReference type="PROSITE" id="PS50931">
    <property type="entry name" value="HTH_LYSR"/>
    <property type="match status" value="1"/>
</dbReference>
<dbReference type="InterPro" id="IPR058163">
    <property type="entry name" value="LysR-type_TF_proteobact-type"/>
</dbReference>
<dbReference type="SUPFAM" id="SSF46785">
    <property type="entry name" value="Winged helix' DNA-binding domain"/>
    <property type="match status" value="1"/>
</dbReference>
<gene>
    <name evidence="6" type="ORF">HH682_07305</name>
</gene>
<dbReference type="Proteomes" id="UP000790096">
    <property type="component" value="Unassembled WGS sequence"/>
</dbReference>
<dbReference type="InterPro" id="IPR000847">
    <property type="entry name" value="LysR_HTH_N"/>
</dbReference>